<dbReference type="AlphaFoldDB" id="A0A401U4C3"/>
<feature type="non-terminal residue" evidence="2">
    <location>
        <position position="167"/>
    </location>
</feature>
<dbReference type="Proteomes" id="UP000287033">
    <property type="component" value="Unassembled WGS sequence"/>
</dbReference>
<name>A0A401U4C3_CHIPU</name>
<accession>A0A401U4C3</accession>
<feature type="region of interest" description="Disordered" evidence="1">
    <location>
        <begin position="76"/>
        <end position="109"/>
    </location>
</feature>
<organism evidence="2 3">
    <name type="scientific">Chiloscyllium punctatum</name>
    <name type="common">Brownbanded bambooshark</name>
    <name type="synonym">Hemiscyllium punctatum</name>
    <dbReference type="NCBI Taxonomy" id="137246"/>
    <lineage>
        <taxon>Eukaryota</taxon>
        <taxon>Metazoa</taxon>
        <taxon>Chordata</taxon>
        <taxon>Craniata</taxon>
        <taxon>Vertebrata</taxon>
        <taxon>Chondrichthyes</taxon>
        <taxon>Elasmobranchii</taxon>
        <taxon>Galeomorphii</taxon>
        <taxon>Galeoidea</taxon>
        <taxon>Orectolobiformes</taxon>
        <taxon>Hemiscylliidae</taxon>
        <taxon>Chiloscyllium</taxon>
    </lineage>
</organism>
<gene>
    <name evidence="2" type="ORF">chiPu_0033991</name>
</gene>
<evidence type="ECO:0000313" key="3">
    <source>
        <dbReference type="Proteomes" id="UP000287033"/>
    </source>
</evidence>
<evidence type="ECO:0000256" key="1">
    <source>
        <dbReference type="SAM" id="MobiDB-lite"/>
    </source>
</evidence>
<sequence>AGCRCVCDGCPAAGRTPPPPVAGRARRHQSEGWRRLLACRDRRRGSPRRFRAAKPGRHRALSRLCAPVRRRDPLGIHRLDPRHVGGGRGLLPGRRHLPGADLPQPAPPDDADDLVMGLRVPAVHRDLLPRQARRRSLAGLAVIVLLRRPCSPDRRAAGTALDGPRLG</sequence>
<reference evidence="2 3" key="1">
    <citation type="journal article" date="2018" name="Nat. Ecol. Evol.">
        <title>Shark genomes provide insights into elasmobranch evolution and the origin of vertebrates.</title>
        <authorList>
            <person name="Hara Y"/>
            <person name="Yamaguchi K"/>
            <person name="Onimaru K"/>
            <person name="Kadota M"/>
            <person name="Koyanagi M"/>
            <person name="Keeley SD"/>
            <person name="Tatsumi K"/>
            <person name="Tanaka K"/>
            <person name="Motone F"/>
            <person name="Kageyama Y"/>
            <person name="Nozu R"/>
            <person name="Adachi N"/>
            <person name="Nishimura O"/>
            <person name="Nakagawa R"/>
            <person name="Tanegashima C"/>
            <person name="Kiyatake I"/>
            <person name="Matsumoto R"/>
            <person name="Murakumo K"/>
            <person name="Nishida K"/>
            <person name="Terakita A"/>
            <person name="Kuratani S"/>
            <person name="Sato K"/>
            <person name="Hyodo S Kuraku.S."/>
        </authorList>
    </citation>
    <scope>NUCLEOTIDE SEQUENCE [LARGE SCALE GENOMIC DNA]</scope>
</reference>
<proteinExistence type="predicted"/>
<comment type="caution">
    <text evidence="2">The sequence shown here is derived from an EMBL/GenBank/DDBJ whole genome shotgun (WGS) entry which is preliminary data.</text>
</comment>
<protein>
    <submittedName>
        <fullName evidence="2">Uncharacterized protein</fullName>
    </submittedName>
</protein>
<dbReference type="EMBL" id="BEZZ01278724">
    <property type="protein sequence ID" value="GCC49732.1"/>
    <property type="molecule type" value="Genomic_DNA"/>
</dbReference>
<keyword evidence="3" id="KW-1185">Reference proteome</keyword>
<evidence type="ECO:0000313" key="2">
    <source>
        <dbReference type="EMBL" id="GCC49732.1"/>
    </source>
</evidence>
<feature type="non-terminal residue" evidence="2">
    <location>
        <position position="1"/>
    </location>
</feature>